<dbReference type="SMART" id="SM00368">
    <property type="entry name" value="LRR_RI"/>
    <property type="match status" value="5"/>
</dbReference>
<accession>A0A0D3JDC1</accession>
<dbReference type="PANTHER" id="PTHR24113">
    <property type="entry name" value="RAN GTPASE-ACTIVATING PROTEIN 1"/>
    <property type="match status" value="1"/>
</dbReference>
<dbReference type="RefSeq" id="XP_005761206.1">
    <property type="nucleotide sequence ID" value="XM_005761149.1"/>
</dbReference>
<dbReference type="GeneID" id="17267050"/>
<dbReference type="GO" id="GO:0005634">
    <property type="term" value="C:nucleus"/>
    <property type="evidence" value="ECO:0007669"/>
    <property type="project" value="TreeGrafter"/>
</dbReference>
<dbReference type="GO" id="GO:0006913">
    <property type="term" value="P:nucleocytoplasmic transport"/>
    <property type="evidence" value="ECO:0007669"/>
    <property type="project" value="TreeGrafter"/>
</dbReference>
<dbReference type="EnsemblProtists" id="EOD08777">
    <property type="protein sequence ID" value="EOD08777"/>
    <property type="gene ID" value="EMIHUDRAFT_217025"/>
</dbReference>
<dbReference type="InterPro" id="IPR032675">
    <property type="entry name" value="LRR_dom_sf"/>
</dbReference>
<dbReference type="InterPro" id="IPR027038">
    <property type="entry name" value="RanGap"/>
</dbReference>
<dbReference type="PANTHER" id="PTHR24113:SF12">
    <property type="entry name" value="RAN GTPASE-ACTIVATING PROTEIN 1"/>
    <property type="match status" value="1"/>
</dbReference>
<evidence type="ECO:0008006" key="6">
    <source>
        <dbReference type="Google" id="ProtNLM"/>
    </source>
</evidence>
<dbReference type="SUPFAM" id="SSF52047">
    <property type="entry name" value="RNI-like"/>
    <property type="match status" value="1"/>
</dbReference>
<dbReference type="Proteomes" id="UP000013827">
    <property type="component" value="Unassembled WGS sequence"/>
</dbReference>
<evidence type="ECO:0000313" key="4">
    <source>
        <dbReference type="EnsemblProtists" id="EOD21506"/>
    </source>
</evidence>
<dbReference type="GO" id="GO:0005096">
    <property type="term" value="F:GTPase activator activity"/>
    <property type="evidence" value="ECO:0007669"/>
    <property type="project" value="UniProtKB-KW"/>
</dbReference>
<protein>
    <recommendedName>
        <fullName evidence="6">F-box domain-containing protein</fullName>
    </recommendedName>
</protein>
<evidence type="ECO:0000313" key="5">
    <source>
        <dbReference type="Proteomes" id="UP000013827"/>
    </source>
</evidence>
<proteinExistence type="predicted"/>
<reference evidence="5" key="1">
    <citation type="journal article" date="2013" name="Nature">
        <title>Pan genome of the phytoplankton Emiliania underpins its global distribution.</title>
        <authorList>
            <person name="Read B.A."/>
            <person name="Kegel J."/>
            <person name="Klute M.J."/>
            <person name="Kuo A."/>
            <person name="Lefebvre S.C."/>
            <person name="Maumus F."/>
            <person name="Mayer C."/>
            <person name="Miller J."/>
            <person name="Monier A."/>
            <person name="Salamov A."/>
            <person name="Young J."/>
            <person name="Aguilar M."/>
            <person name="Claverie J.M."/>
            <person name="Frickenhaus S."/>
            <person name="Gonzalez K."/>
            <person name="Herman E.K."/>
            <person name="Lin Y.C."/>
            <person name="Napier J."/>
            <person name="Ogata H."/>
            <person name="Sarno A.F."/>
            <person name="Shmutz J."/>
            <person name="Schroeder D."/>
            <person name="de Vargas C."/>
            <person name="Verret F."/>
            <person name="von Dassow P."/>
            <person name="Valentin K."/>
            <person name="Van de Peer Y."/>
            <person name="Wheeler G."/>
            <person name="Dacks J.B."/>
            <person name="Delwiche C.F."/>
            <person name="Dyhrman S.T."/>
            <person name="Glockner G."/>
            <person name="John U."/>
            <person name="Richards T."/>
            <person name="Worden A.Z."/>
            <person name="Zhang X."/>
            <person name="Grigoriev I.V."/>
            <person name="Allen A.E."/>
            <person name="Bidle K."/>
            <person name="Borodovsky M."/>
            <person name="Bowler C."/>
            <person name="Brownlee C."/>
            <person name="Cock J.M."/>
            <person name="Elias M."/>
            <person name="Gladyshev V.N."/>
            <person name="Groth M."/>
            <person name="Guda C."/>
            <person name="Hadaegh A."/>
            <person name="Iglesias-Rodriguez M.D."/>
            <person name="Jenkins J."/>
            <person name="Jones B.M."/>
            <person name="Lawson T."/>
            <person name="Leese F."/>
            <person name="Lindquist E."/>
            <person name="Lobanov A."/>
            <person name="Lomsadze A."/>
            <person name="Malik S.B."/>
            <person name="Marsh M.E."/>
            <person name="Mackinder L."/>
            <person name="Mock T."/>
            <person name="Mueller-Roeber B."/>
            <person name="Pagarete A."/>
            <person name="Parker M."/>
            <person name="Probert I."/>
            <person name="Quesneville H."/>
            <person name="Raines C."/>
            <person name="Rensing S.A."/>
            <person name="Riano-Pachon D.M."/>
            <person name="Richier S."/>
            <person name="Rokitta S."/>
            <person name="Shiraiwa Y."/>
            <person name="Soanes D.M."/>
            <person name="van der Giezen M."/>
            <person name="Wahlund T.M."/>
            <person name="Williams B."/>
            <person name="Wilson W."/>
            <person name="Wolfe G."/>
            <person name="Wurch L.L."/>
        </authorList>
    </citation>
    <scope>NUCLEOTIDE SEQUENCE</scope>
</reference>
<evidence type="ECO:0000256" key="3">
    <source>
        <dbReference type="ARBA" id="ARBA00022737"/>
    </source>
</evidence>
<dbReference type="GO" id="GO:0048471">
    <property type="term" value="C:perinuclear region of cytoplasm"/>
    <property type="evidence" value="ECO:0007669"/>
    <property type="project" value="TreeGrafter"/>
</dbReference>
<dbReference type="RefSeq" id="XP_005773935.1">
    <property type="nucleotide sequence ID" value="XM_005773878.1"/>
</dbReference>
<dbReference type="Pfam" id="PF13516">
    <property type="entry name" value="LRR_6"/>
    <property type="match status" value="4"/>
</dbReference>
<dbReference type="InterPro" id="IPR001611">
    <property type="entry name" value="Leu-rich_rpt"/>
</dbReference>
<dbReference type="STRING" id="2903.R1EEV3"/>
<dbReference type="HOGENOM" id="CLU_957886_0_0_1"/>
<dbReference type="KEGG" id="ehx:EMIHUDRAFT_217025"/>
<dbReference type="EnsemblProtists" id="EOD21506">
    <property type="protein sequence ID" value="EOD21506"/>
    <property type="gene ID" value="EMIHUDRAFT_241107"/>
</dbReference>
<organism evidence="4 5">
    <name type="scientific">Emiliania huxleyi (strain CCMP1516)</name>
    <dbReference type="NCBI Taxonomy" id="280463"/>
    <lineage>
        <taxon>Eukaryota</taxon>
        <taxon>Haptista</taxon>
        <taxon>Haptophyta</taxon>
        <taxon>Prymnesiophyceae</taxon>
        <taxon>Isochrysidales</taxon>
        <taxon>Noelaerhabdaceae</taxon>
        <taxon>Emiliania</taxon>
    </lineage>
</organism>
<keyword evidence="2" id="KW-0433">Leucine-rich repeat</keyword>
<dbReference type="GeneID" id="17254992"/>
<keyword evidence="3" id="KW-0677">Repeat</keyword>
<reference evidence="4" key="2">
    <citation type="submission" date="2024-10" db="UniProtKB">
        <authorList>
            <consortium name="EnsemblProtists"/>
        </authorList>
    </citation>
    <scope>IDENTIFICATION</scope>
</reference>
<dbReference type="Gene3D" id="3.80.10.10">
    <property type="entry name" value="Ribonuclease Inhibitor"/>
    <property type="match status" value="2"/>
</dbReference>
<keyword evidence="1" id="KW-0343">GTPase activation</keyword>
<name>A0A0D3JDC1_EMIH1</name>
<dbReference type="GO" id="GO:0005829">
    <property type="term" value="C:cytosol"/>
    <property type="evidence" value="ECO:0007669"/>
    <property type="project" value="TreeGrafter"/>
</dbReference>
<dbReference type="GO" id="GO:0031267">
    <property type="term" value="F:small GTPase binding"/>
    <property type="evidence" value="ECO:0007669"/>
    <property type="project" value="TreeGrafter"/>
</dbReference>
<evidence type="ECO:0000256" key="1">
    <source>
        <dbReference type="ARBA" id="ARBA00022468"/>
    </source>
</evidence>
<evidence type="ECO:0000256" key="2">
    <source>
        <dbReference type="ARBA" id="ARBA00022614"/>
    </source>
</evidence>
<dbReference type="KEGG" id="ehx:EMIHUDRAFT_241107"/>
<dbReference type="AlphaFoldDB" id="A0A0D3JDC1"/>
<dbReference type="PaxDb" id="2903-EOD08777"/>
<keyword evidence="5" id="KW-1185">Reference proteome</keyword>
<sequence length="291" mass="30751">MALDAAEWRFASEFAWDDGGTTSPPLDTQPDDLIELIGSYSSDVLEPSHLGRLARTSTCMRRLLAELLETLRADRKAALLLSRKVAPSLADFLRERPTAIFASGKNITEADAPTLGHWLRSEASSQLELLNLSDNPLGSAGADAIAAATTTGSQRRLKRAGGLKHLRSLFLSGTELGVDGMRHLAACIGDGGLPSLEWLFLGNNAVGDDGAKALAEGLAEKEAPALKTLHLADNGIRDAGIVALMATAAEGKLASIEELVLEKNRFGDAGADALTASISKGSLPKLKYLKR</sequence>